<gene>
    <name evidence="8" type="ORF">OOA_00565</name>
</gene>
<evidence type="ECO:0000256" key="3">
    <source>
        <dbReference type="ARBA" id="ARBA00022806"/>
    </source>
</evidence>
<dbReference type="PANTHER" id="PTHR43519">
    <property type="entry name" value="ATP-DEPENDENT RNA HELICASE HRPB"/>
    <property type="match status" value="1"/>
</dbReference>
<dbReference type="GO" id="GO:0004386">
    <property type="term" value="F:helicase activity"/>
    <property type="evidence" value="ECO:0007669"/>
    <property type="project" value="UniProtKB-KW"/>
</dbReference>
<dbReference type="InterPro" id="IPR027417">
    <property type="entry name" value="P-loop_NTPase"/>
</dbReference>
<dbReference type="SMART" id="SM00490">
    <property type="entry name" value="HELICc"/>
    <property type="match status" value="1"/>
</dbReference>
<evidence type="ECO:0000313" key="8">
    <source>
        <dbReference type="EMBL" id="EKT64984.1"/>
    </source>
</evidence>
<keyword evidence="4" id="KW-0067">ATP-binding</keyword>
<dbReference type="SMART" id="SM00382">
    <property type="entry name" value="AAA"/>
    <property type="match status" value="1"/>
</dbReference>
<dbReference type="HOGENOM" id="CLU_001832_5_6_6"/>
<reference evidence="8 9" key="1">
    <citation type="journal article" date="2012" name="BMC Genomics">
        <title>Comparative genomics of bacteria in the genus Providencia isolated from wild Drosophila melanogaster.</title>
        <authorList>
            <person name="Galac M.R."/>
            <person name="Lazzaro B.P."/>
        </authorList>
    </citation>
    <scope>NUCLEOTIDE SEQUENCE [LARGE SCALE GENOMIC DNA]</scope>
    <source>
        <strain evidence="8 9">DSM 19968</strain>
    </source>
</reference>
<keyword evidence="9" id="KW-1185">Reference proteome</keyword>
<dbReference type="InterPro" id="IPR001650">
    <property type="entry name" value="Helicase_C-like"/>
</dbReference>
<dbReference type="InterPro" id="IPR014001">
    <property type="entry name" value="Helicase_ATP-bd"/>
</dbReference>
<dbReference type="PIRSF" id="PIRSF005496">
    <property type="entry name" value="ATP_hel_hrpB"/>
    <property type="match status" value="1"/>
</dbReference>
<dbReference type="STRING" id="1141662.OOA_00565"/>
<dbReference type="NCBIfam" id="NF008662">
    <property type="entry name" value="PRK11664.1"/>
    <property type="match status" value="1"/>
</dbReference>
<dbReference type="CDD" id="cd17990">
    <property type="entry name" value="DEXHc_HrpB"/>
    <property type="match status" value="1"/>
</dbReference>
<evidence type="ECO:0000259" key="7">
    <source>
        <dbReference type="PROSITE" id="PS51194"/>
    </source>
</evidence>
<dbReference type="EMBL" id="AKKL01000002">
    <property type="protein sequence ID" value="EKT64984.1"/>
    <property type="molecule type" value="Genomic_DNA"/>
</dbReference>
<dbReference type="InterPro" id="IPR056329">
    <property type="entry name" value="CON_HrpB"/>
</dbReference>
<dbReference type="PROSITE" id="PS51192">
    <property type="entry name" value="HELICASE_ATP_BIND_1"/>
    <property type="match status" value="1"/>
</dbReference>
<dbReference type="Pfam" id="PF08482">
    <property type="entry name" value="HrpB_C"/>
    <property type="match status" value="1"/>
</dbReference>
<evidence type="ECO:0000313" key="9">
    <source>
        <dbReference type="Proteomes" id="UP000009336"/>
    </source>
</evidence>
<evidence type="ECO:0000256" key="1">
    <source>
        <dbReference type="ARBA" id="ARBA00022741"/>
    </source>
</evidence>
<dbReference type="PROSITE" id="PS51194">
    <property type="entry name" value="HELICASE_CTER"/>
    <property type="match status" value="1"/>
</dbReference>
<keyword evidence="1" id="KW-0547">Nucleotide-binding</keyword>
<dbReference type="Pfam" id="PF00271">
    <property type="entry name" value="Helicase_C"/>
    <property type="match status" value="1"/>
</dbReference>
<dbReference type="InterPro" id="IPR011545">
    <property type="entry name" value="DEAD/DEAH_box_helicase_dom"/>
</dbReference>
<dbReference type="FunFam" id="3.40.50.300:FF:002125">
    <property type="entry name" value="ATP-dependent helicase HrpB"/>
    <property type="match status" value="1"/>
</dbReference>
<feature type="domain" description="Helicase C-terminal" evidence="7">
    <location>
        <begin position="214"/>
        <end position="383"/>
    </location>
</feature>
<dbReference type="GO" id="GO:0003676">
    <property type="term" value="F:nucleic acid binding"/>
    <property type="evidence" value="ECO:0007669"/>
    <property type="project" value="InterPro"/>
</dbReference>
<protein>
    <submittedName>
        <fullName evidence="8">ATP-dependent RNA helicase HrpB</fullName>
    </submittedName>
</protein>
<accession>K8WWF5</accession>
<dbReference type="PATRIC" id="fig|1141662.3.peg.111"/>
<dbReference type="RefSeq" id="WP_008910164.1">
    <property type="nucleotide sequence ID" value="NZ_KB233222.1"/>
</dbReference>
<dbReference type="SMART" id="SM00847">
    <property type="entry name" value="HA2"/>
    <property type="match status" value="1"/>
</dbReference>
<dbReference type="InterPro" id="IPR049614">
    <property type="entry name" value="HrpB_DEXH"/>
</dbReference>
<dbReference type="SUPFAM" id="SSF52540">
    <property type="entry name" value="P-loop containing nucleoside triphosphate hydrolases"/>
    <property type="match status" value="1"/>
</dbReference>
<dbReference type="InterPro" id="IPR010225">
    <property type="entry name" value="HrpB"/>
</dbReference>
<proteinExistence type="predicted"/>
<dbReference type="GO" id="GO:0016787">
    <property type="term" value="F:hydrolase activity"/>
    <property type="evidence" value="ECO:0007669"/>
    <property type="project" value="UniProtKB-KW"/>
</dbReference>
<keyword evidence="3 8" id="KW-0347">Helicase</keyword>
<dbReference type="Pfam" id="PF24473">
    <property type="entry name" value="CON_HrpB"/>
    <property type="match status" value="1"/>
</dbReference>
<dbReference type="CDD" id="cd18791">
    <property type="entry name" value="SF2_C_RHA"/>
    <property type="match status" value="1"/>
</dbReference>
<dbReference type="Gene3D" id="3.40.50.300">
    <property type="entry name" value="P-loop containing nucleotide triphosphate hydrolases"/>
    <property type="match status" value="2"/>
</dbReference>
<dbReference type="InterPro" id="IPR013689">
    <property type="entry name" value="RNA_helicase_ATP-dep_HrpB_C"/>
</dbReference>
<feature type="region of interest" description="Disordered" evidence="5">
    <location>
        <begin position="811"/>
        <end position="833"/>
    </location>
</feature>
<name>K8WWF5_9GAMM</name>
<dbReference type="PANTHER" id="PTHR43519:SF1">
    <property type="entry name" value="ATP-DEPENDENT RNA HELICASE HRPB"/>
    <property type="match status" value="1"/>
</dbReference>
<dbReference type="InterPro" id="IPR007502">
    <property type="entry name" value="Helicase-assoc_dom"/>
</dbReference>
<dbReference type="InterPro" id="IPR003593">
    <property type="entry name" value="AAA+_ATPase"/>
</dbReference>
<evidence type="ECO:0000256" key="5">
    <source>
        <dbReference type="SAM" id="MobiDB-lite"/>
    </source>
</evidence>
<dbReference type="GO" id="GO:0005524">
    <property type="term" value="F:ATP binding"/>
    <property type="evidence" value="ECO:0007669"/>
    <property type="project" value="UniProtKB-KW"/>
</dbReference>
<evidence type="ECO:0000256" key="2">
    <source>
        <dbReference type="ARBA" id="ARBA00022801"/>
    </source>
</evidence>
<dbReference type="AlphaFoldDB" id="K8WWF5"/>
<dbReference type="NCBIfam" id="TIGR01970">
    <property type="entry name" value="DEAH_box_HrpB"/>
    <property type="match status" value="1"/>
</dbReference>
<dbReference type="Gene3D" id="1.20.120.1080">
    <property type="match status" value="1"/>
</dbReference>
<feature type="domain" description="Helicase ATP-binding" evidence="6">
    <location>
        <begin position="29"/>
        <end position="192"/>
    </location>
</feature>
<comment type="caution">
    <text evidence="8">The sequence shown here is derived from an EMBL/GenBank/DDBJ whole genome shotgun (WGS) entry which is preliminary data.</text>
</comment>
<dbReference type="Pfam" id="PF00270">
    <property type="entry name" value="DEAD"/>
    <property type="match status" value="1"/>
</dbReference>
<organism evidence="8 9">
    <name type="scientific">Providencia burhodogranariea DSM 19968</name>
    <dbReference type="NCBI Taxonomy" id="1141662"/>
    <lineage>
        <taxon>Bacteria</taxon>
        <taxon>Pseudomonadati</taxon>
        <taxon>Pseudomonadota</taxon>
        <taxon>Gammaproteobacteria</taxon>
        <taxon>Enterobacterales</taxon>
        <taxon>Morganellaceae</taxon>
        <taxon>Providencia</taxon>
    </lineage>
</organism>
<dbReference type="eggNOG" id="COG1643">
    <property type="taxonomic scope" value="Bacteria"/>
</dbReference>
<dbReference type="SMART" id="SM00487">
    <property type="entry name" value="DEXDc"/>
    <property type="match status" value="1"/>
</dbReference>
<dbReference type="Proteomes" id="UP000009336">
    <property type="component" value="Unassembled WGS sequence"/>
</dbReference>
<evidence type="ECO:0000259" key="6">
    <source>
        <dbReference type="PROSITE" id="PS51192"/>
    </source>
</evidence>
<sequence length="833" mass="92781">MLQCLPAKVKHHGAIIHVLPIYDVSDSLLTALKQSSQILLHAPTGAGKSTVLPLLILESGIINGRIIMLEPRRIAARSVATRLAQQLGEEVGQTVGLRMRSESRTSAKTRIEVVTEGVLTRMLQHDPMLEGIGLVILDEFHERSLQADLGLALLLDAQQGLRDDIRILVMSATLDDQGLSKLFPDAPIITSQGRAYPVIRHFQSINPNKLFHKEVANAVWQLLQQESGSLLLFLPGVGEIEKTLTELAQKVSEDILLCPMYGALSIKEQQQAIQPAPEGKRKVVLATNIAETSLTIEGIRLVVDSGFERVGLFNPRTGLTKLVKQRISQASMVQRAGRAGRLEAGVCWHLFSQEQAQRAAQFSEAEILHSDLSSLWLSLLQWGCHEVTQLSWLDLPPQAAIAAAKGLLSQLGAIDKQGQLTAIGRGMAESGSSVRTAAVLNKAHQSNNKEVIKLAALLVAILEEPPRRSGSDIYHYLEKPTENWCKRASILSGQKITVAIGKNATLISEWLPTLLAAGFPDRIAKNRDNQYRYQLASGLGSSLDESDMLSGTQWLIAPILWQPESSADAKITLALPIDIDQLRTSCPELFSPQETVEWDELKGTLNAWRRLQCGQLVIQSERLTNPDKKQIKYALLNWLRQNGLESLDWNQSVEQLRIRCQLAQQWFPEVLLPNIDDESLLASLDVWLAPYLDGITHRKQLQAINLGELLSYRLDWQQKKWLDNTLPTRYLAESGKDVSIHYFLDKPPQIDIRMQEMYGQSANPTVANGKIVVTLSLLSPAMRPLQITQDLGAFWQGSYREIQKEMKGRYPKHLWPDDPVNTQPTSKTKKAMM</sequence>
<keyword evidence="2" id="KW-0378">Hydrolase</keyword>
<dbReference type="OrthoDB" id="9805617at2"/>
<evidence type="ECO:0000256" key="4">
    <source>
        <dbReference type="ARBA" id="ARBA00022840"/>
    </source>
</evidence>